<evidence type="ECO:0000256" key="4">
    <source>
        <dbReference type="ARBA" id="ARBA00023709"/>
    </source>
</evidence>
<name>A0A7W3R7M6_9ACTN</name>
<comment type="catalytic activity">
    <reaction evidence="5">
        <text>a 4-saturated-(3S)-3-hydroxyacyl-CoA = a (3E)-enoyl-CoA + H2O</text>
        <dbReference type="Rhea" id="RHEA:20724"/>
        <dbReference type="ChEBI" id="CHEBI:15377"/>
        <dbReference type="ChEBI" id="CHEBI:58521"/>
        <dbReference type="ChEBI" id="CHEBI:137480"/>
        <dbReference type="EC" id="4.2.1.17"/>
    </reaction>
</comment>
<comment type="catalytic activity">
    <reaction evidence="4">
        <text>a (3S)-3-hydroxyacyl-CoA = a (2E)-enoyl-CoA + H2O</text>
        <dbReference type="Rhea" id="RHEA:16105"/>
        <dbReference type="ChEBI" id="CHEBI:15377"/>
        <dbReference type="ChEBI" id="CHEBI:57318"/>
        <dbReference type="ChEBI" id="CHEBI:58856"/>
        <dbReference type="EC" id="4.2.1.17"/>
    </reaction>
</comment>
<organism evidence="6 7">
    <name type="scientific">Thermomonospora cellulosilytica</name>
    <dbReference type="NCBI Taxonomy" id="1411118"/>
    <lineage>
        <taxon>Bacteria</taxon>
        <taxon>Bacillati</taxon>
        <taxon>Actinomycetota</taxon>
        <taxon>Actinomycetes</taxon>
        <taxon>Streptosporangiales</taxon>
        <taxon>Thermomonosporaceae</taxon>
        <taxon>Thermomonospora</taxon>
    </lineage>
</organism>
<evidence type="ECO:0000256" key="1">
    <source>
        <dbReference type="ARBA" id="ARBA00005254"/>
    </source>
</evidence>
<gene>
    <name evidence="6" type="ORF">HNR21_001566</name>
</gene>
<dbReference type="AlphaFoldDB" id="A0A7W3R7M6"/>
<dbReference type="EC" id="4.2.1.17" evidence="2"/>
<evidence type="ECO:0000256" key="5">
    <source>
        <dbReference type="ARBA" id="ARBA00023717"/>
    </source>
</evidence>
<dbReference type="InterPro" id="IPR001753">
    <property type="entry name" value="Enoyl-CoA_hydra/iso"/>
</dbReference>
<sequence length="247" mass="26924">MGYRTLDVQEGEGRVTVRLDRPEQRNAIDLDMVRDLHAVCEDLERNPRVMILTGGTDGVFAAGADIRQLLERRTDDALAGINLRIFQRIRELPMPTVAAIDGHALGGGAELAYACDLRIATDRAVFGQPEAALGIIAGAGATWRLPRLVGESLAKEMLLTGRRLNAAEAHRFGLVTAVVPPEELPARANALVDRMLRNGPLALRLSKLAVDAPEGAHPALELVAQAVLFESEDKRERMTAFLDGRRR</sequence>
<comment type="caution">
    <text evidence="6">The sequence shown here is derived from an EMBL/GenBank/DDBJ whole genome shotgun (WGS) entry which is preliminary data.</text>
</comment>
<dbReference type="Proteomes" id="UP000539313">
    <property type="component" value="Unassembled WGS sequence"/>
</dbReference>
<reference evidence="6 7" key="1">
    <citation type="submission" date="2020-08" db="EMBL/GenBank/DDBJ databases">
        <title>Sequencing the genomes of 1000 actinobacteria strains.</title>
        <authorList>
            <person name="Klenk H.-P."/>
        </authorList>
    </citation>
    <scope>NUCLEOTIDE SEQUENCE [LARGE SCALE GENOMIC DNA]</scope>
    <source>
        <strain evidence="6 7">DSM 45823</strain>
    </source>
</reference>
<proteinExistence type="inferred from homology"/>
<keyword evidence="3" id="KW-0456">Lyase</keyword>
<dbReference type="EMBL" id="JACJII010000001">
    <property type="protein sequence ID" value="MBA9002684.1"/>
    <property type="molecule type" value="Genomic_DNA"/>
</dbReference>
<accession>A0A7W3R7M6</accession>
<dbReference type="CDD" id="cd06558">
    <property type="entry name" value="crotonase-like"/>
    <property type="match status" value="1"/>
</dbReference>
<dbReference type="Gene3D" id="3.90.226.10">
    <property type="entry name" value="2-enoyl-CoA Hydratase, Chain A, domain 1"/>
    <property type="match status" value="1"/>
</dbReference>
<keyword evidence="7" id="KW-1185">Reference proteome</keyword>
<dbReference type="Pfam" id="PF00378">
    <property type="entry name" value="ECH_1"/>
    <property type="match status" value="1"/>
</dbReference>
<dbReference type="PANTHER" id="PTHR11941:SF54">
    <property type="entry name" value="ENOYL-COA HYDRATASE, MITOCHONDRIAL"/>
    <property type="match status" value="1"/>
</dbReference>
<dbReference type="RefSeq" id="WP_182704638.1">
    <property type="nucleotide sequence ID" value="NZ_JACJII010000001.1"/>
</dbReference>
<evidence type="ECO:0000313" key="7">
    <source>
        <dbReference type="Proteomes" id="UP000539313"/>
    </source>
</evidence>
<dbReference type="GO" id="GO:0004300">
    <property type="term" value="F:enoyl-CoA hydratase activity"/>
    <property type="evidence" value="ECO:0007669"/>
    <property type="project" value="UniProtKB-EC"/>
</dbReference>
<protein>
    <recommendedName>
        <fullName evidence="2">enoyl-CoA hydratase</fullName>
        <ecNumber evidence="2">4.2.1.17</ecNumber>
    </recommendedName>
</protein>
<dbReference type="FunFam" id="3.90.226.10:FF:000009">
    <property type="entry name" value="Carnitinyl-CoA dehydratase"/>
    <property type="match status" value="1"/>
</dbReference>
<evidence type="ECO:0000313" key="6">
    <source>
        <dbReference type="EMBL" id="MBA9002684.1"/>
    </source>
</evidence>
<dbReference type="GO" id="GO:0006635">
    <property type="term" value="P:fatty acid beta-oxidation"/>
    <property type="evidence" value="ECO:0007669"/>
    <property type="project" value="TreeGrafter"/>
</dbReference>
<dbReference type="InterPro" id="IPR029045">
    <property type="entry name" value="ClpP/crotonase-like_dom_sf"/>
</dbReference>
<dbReference type="PANTHER" id="PTHR11941">
    <property type="entry name" value="ENOYL-COA HYDRATASE-RELATED"/>
    <property type="match status" value="1"/>
</dbReference>
<evidence type="ECO:0000256" key="2">
    <source>
        <dbReference type="ARBA" id="ARBA00012076"/>
    </source>
</evidence>
<dbReference type="SUPFAM" id="SSF52096">
    <property type="entry name" value="ClpP/crotonase"/>
    <property type="match status" value="1"/>
</dbReference>
<comment type="similarity">
    <text evidence="1">Belongs to the enoyl-CoA hydratase/isomerase family.</text>
</comment>
<evidence type="ECO:0000256" key="3">
    <source>
        <dbReference type="ARBA" id="ARBA00023239"/>
    </source>
</evidence>